<dbReference type="SUPFAM" id="SSF48498">
    <property type="entry name" value="Tetracyclin repressor-like, C-terminal domain"/>
    <property type="match status" value="1"/>
</dbReference>
<keyword evidence="3" id="KW-0804">Transcription</keyword>
<evidence type="ECO:0000256" key="3">
    <source>
        <dbReference type="ARBA" id="ARBA00023163"/>
    </source>
</evidence>
<proteinExistence type="predicted"/>
<evidence type="ECO:0000313" key="6">
    <source>
        <dbReference type="EMBL" id="SUU87276.1"/>
    </source>
</evidence>
<dbReference type="InterPro" id="IPR036271">
    <property type="entry name" value="Tet_transcr_reg_TetR-rel_C_sf"/>
</dbReference>
<dbReference type="PROSITE" id="PS50977">
    <property type="entry name" value="HTH_TETR_2"/>
    <property type="match status" value="1"/>
</dbReference>
<evidence type="ECO:0000313" key="7">
    <source>
        <dbReference type="Proteomes" id="UP000254701"/>
    </source>
</evidence>
<feature type="DNA-binding region" description="H-T-H motif" evidence="4">
    <location>
        <begin position="31"/>
        <end position="50"/>
    </location>
</feature>
<dbReference type="GO" id="GO:0003677">
    <property type="term" value="F:DNA binding"/>
    <property type="evidence" value="ECO:0007669"/>
    <property type="project" value="UniProtKB-UniRule"/>
</dbReference>
<name>A0A380WGE0_AMIAI</name>
<dbReference type="Proteomes" id="UP000254701">
    <property type="component" value="Unassembled WGS sequence"/>
</dbReference>
<dbReference type="EMBL" id="UFSM01000001">
    <property type="protein sequence ID" value="SUU87276.1"/>
    <property type="molecule type" value="Genomic_DNA"/>
</dbReference>
<dbReference type="PANTHER" id="PTHR47506">
    <property type="entry name" value="TRANSCRIPTIONAL REGULATORY PROTEIN"/>
    <property type="match status" value="1"/>
</dbReference>
<organism evidence="6 7">
    <name type="scientific">Aminobacter aminovorans</name>
    <name type="common">Chelatobacter heintzii</name>
    <dbReference type="NCBI Taxonomy" id="83263"/>
    <lineage>
        <taxon>Bacteria</taxon>
        <taxon>Pseudomonadati</taxon>
        <taxon>Pseudomonadota</taxon>
        <taxon>Alphaproteobacteria</taxon>
        <taxon>Hyphomicrobiales</taxon>
        <taxon>Phyllobacteriaceae</taxon>
        <taxon>Aminobacter</taxon>
    </lineage>
</organism>
<dbReference type="AlphaFoldDB" id="A0A380WGE0"/>
<dbReference type="InterPro" id="IPR009057">
    <property type="entry name" value="Homeodomain-like_sf"/>
</dbReference>
<evidence type="ECO:0000256" key="1">
    <source>
        <dbReference type="ARBA" id="ARBA00023015"/>
    </source>
</evidence>
<dbReference type="PANTHER" id="PTHR47506:SF1">
    <property type="entry name" value="HTH-TYPE TRANSCRIPTIONAL REGULATOR YJDC"/>
    <property type="match status" value="1"/>
</dbReference>
<evidence type="ECO:0000256" key="2">
    <source>
        <dbReference type="ARBA" id="ARBA00023125"/>
    </source>
</evidence>
<gene>
    <name evidence="6" type="primary">kstR_1</name>
    <name evidence="6" type="ORF">NCTC10684_00468</name>
</gene>
<reference evidence="6 7" key="1">
    <citation type="submission" date="2018-06" db="EMBL/GenBank/DDBJ databases">
        <authorList>
            <consortium name="Pathogen Informatics"/>
            <person name="Doyle S."/>
        </authorList>
    </citation>
    <scope>NUCLEOTIDE SEQUENCE [LARGE SCALE GENOMIC DNA]</scope>
    <source>
        <strain evidence="6 7">NCTC10684</strain>
    </source>
</reference>
<evidence type="ECO:0000259" key="5">
    <source>
        <dbReference type="PROSITE" id="PS50977"/>
    </source>
</evidence>
<dbReference type="Pfam" id="PF00440">
    <property type="entry name" value="TetR_N"/>
    <property type="match status" value="1"/>
</dbReference>
<evidence type="ECO:0000256" key="4">
    <source>
        <dbReference type="PROSITE-ProRule" id="PRU00335"/>
    </source>
</evidence>
<dbReference type="RefSeq" id="WP_115729806.1">
    <property type="nucleotide sequence ID" value="NZ_BAAAVY010000033.1"/>
</dbReference>
<dbReference type="SUPFAM" id="SSF46689">
    <property type="entry name" value="Homeodomain-like"/>
    <property type="match status" value="1"/>
</dbReference>
<dbReference type="PRINTS" id="PR00455">
    <property type="entry name" value="HTHTETR"/>
</dbReference>
<accession>A0A380WGE0</accession>
<feature type="domain" description="HTH tetR-type" evidence="5">
    <location>
        <begin position="8"/>
        <end position="68"/>
    </location>
</feature>
<dbReference type="InterPro" id="IPR001647">
    <property type="entry name" value="HTH_TetR"/>
</dbReference>
<keyword evidence="2 4" id="KW-0238">DNA-binding</keyword>
<keyword evidence="1" id="KW-0805">Transcription regulation</keyword>
<protein>
    <submittedName>
        <fullName evidence="6">HTH-type transcriptional repressor KstR</fullName>
    </submittedName>
</protein>
<sequence length="194" mass="21764">MPAPYGNREKRQHILETAYGLFKRDGFHATGIDRIIAEADVAKMTMYRHFPSKDDLIVEVLGWRMERFEHQLDQLAETGGTPEAKIERIFDWYGRWFQSPDFHGCLFAHALAEYGDPAHTVFRAATDQKDSLKRRIHAIVRDVLADERAGTLAAALLMLIEGATLLAQMGQGETAIRDARKAALGLFAHSTAPS</sequence>
<dbReference type="Gene3D" id="1.10.357.10">
    <property type="entry name" value="Tetracycline Repressor, domain 2"/>
    <property type="match status" value="1"/>
</dbReference>
<dbReference type="OrthoDB" id="9787680at2"/>